<keyword evidence="2" id="KW-1185">Reference proteome</keyword>
<name>A0ABP0WZ97_9BRYO</name>
<evidence type="ECO:0000313" key="1">
    <source>
        <dbReference type="EMBL" id="CAK9272195.1"/>
    </source>
</evidence>
<organism evidence="1 2">
    <name type="scientific">Sphagnum jensenii</name>
    <dbReference type="NCBI Taxonomy" id="128206"/>
    <lineage>
        <taxon>Eukaryota</taxon>
        <taxon>Viridiplantae</taxon>
        <taxon>Streptophyta</taxon>
        <taxon>Embryophyta</taxon>
        <taxon>Bryophyta</taxon>
        <taxon>Sphagnophytina</taxon>
        <taxon>Sphagnopsida</taxon>
        <taxon>Sphagnales</taxon>
        <taxon>Sphagnaceae</taxon>
        <taxon>Sphagnum</taxon>
    </lineage>
</organism>
<evidence type="ECO:0000313" key="2">
    <source>
        <dbReference type="Proteomes" id="UP001497444"/>
    </source>
</evidence>
<sequence length="102" mass="11885">MHFWMSCWRMFGRVSPVDEMDGIGILSGIGYHGIGREQSVTLNSSLGEIFHVFSNTWGFHRVGVYSFCTRQFKTFVQFQYCLKVTSQINIAFEKFNVLYTQH</sequence>
<proteinExistence type="predicted"/>
<accession>A0ABP0WZ97</accession>
<dbReference type="Proteomes" id="UP001497444">
    <property type="component" value="Chromosome 4"/>
</dbReference>
<gene>
    <name evidence="1" type="ORF">CSSPJE1EN1_LOCUS17673</name>
</gene>
<protein>
    <submittedName>
        <fullName evidence="1">Uncharacterized protein</fullName>
    </submittedName>
</protein>
<dbReference type="EMBL" id="OZ020099">
    <property type="protein sequence ID" value="CAK9272195.1"/>
    <property type="molecule type" value="Genomic_DNA"/>
</dbReference>
<reference evidence="1" key="1">
    <citation type="submission" date="2024-02" db="EMBL/GenBank/DDBJ databases">
        <authorList>
            <consortium name="ELIXIR-Norway"/>
            <consortium name="Elixir Norway"/>
        </authorList>
    </citation>
    <scope>NUCLEOTIDE SEQUENCE</scope>
</reference>